<dbReference type="PATRIC" id="fig|742737.3.peg.4185"/>
<evidence type="ECO:0000313" key="2">
    <source>
        <dbReference type="EMBL" id="EHI57710.1"/>
    </source>
</evidence>
<keyword evidence="3" id="KW-1185">Reference proteome</keyword>
<keyword evidence="1" id="KW-1133">Transmembrane helix</keyword>
<feature type="transmembrane region" description="Helical" evidence="1">
    <location>
        <begin position="54"/>
        <end position="72"/>
    </location>
</feature>
<dbReference type="HOGENOM" id="CLU_098258_2_1_9"/>
<evidence type="ECO:0008006" key="4">
    <source>
        <dbReference type="Google" id="ProtNLM"/>
    </source>
</evidence>
<reference evidence="2 3" key="1">
    <citation type="submission" date="2011-08" db="EMBL/GenBank/DDBJ databases">
        <title>The Genome Sequence of Clostridium hathewayi WAL-18680.</title>
        <authorList>
            <consortium name="The Broad Institute Genome Sequencing Platform"/>
            <person name="Earl A."/>
            <person name="Ward D."/>
            <person name="Feldgarden M."/>
            <person name="Gevers D."/>
            <person name="Finegold S.M."/>
            <person name="Summanen P.H."/>
            <person name="Molitoris D.R."/>
            <person name="Song M."/>
            <person name="Daigneault M."/>
            <person name="Allen-Vercoe E."/>
            <person name="Young S.K."/>
            <person name="Zeng Q."/>
            <person name="Gargeya S."/>
            <person name="Fitzgerald M."/>
            <person name="Haas B."/>
            <person name="Abouelleil A."/>
            <person name="Alvarado L."/>
            <person name="Arachchi H.M."/>
            <person name="Berlin A."/>
            <person name="Brown A."/>
            <person name="Chapman S.B."/>
            <person name="Chen Z."/>
            <person name="Dunbar C."/>
            <person name="Freedman E."/>
            <person name="Gearin G."/>
            <person name="Gellesch M."/>
            <person name="Goldberg J."/>
            <person name="Griggs A."/>
            <person name="Gujja S."/>
            <person name="Heiman D."/>
            <person name="Howarth C."/>
            <person name="Larson L."/>
            <person name="Lui A."/>
            <person name="MacDonald P.J.P."/>
            <person name="Montmayeur A."/>
            <person name="Murphy C."/>
            <person name="Neiman D."/>
            <person name="Pearson M."/>
            <person name="Priest M."/>
            <person name="Roberts A."/>
            <person name="Saif S."/>
            <person name="Shea T."/>
            <person name="Shenoy N."/>
            <person name="Sisk P."/>
            <person name="Stolte C."/>
            <person name="Sykes S."/>
            <person name="Wortman J."/>
            <person name="Nusbaum C."/>
            <person name="Birren B."/>
        </authorList>
    </citation>
    <scope>NUCLEOTIDE SEQUENCE [LARGE SCALE GENOMIC DNA]</scope>
    <source>
        <strain evidence="2 3">WAL-18680</strain>
    </source>
</reference>
<dbReference type="RefSeq" id="WP_006782191.1">
    <property type="nucleotide sequence ID" value="NZ_CP040506.1"/>
</dbReference>
<feature type="transmembrane region" description="Helical" evidence="1">
    <location>
        <begin position="84"/>
        <end position="102"/>
    </location>
</feature>
<dbReference type="Pfam" id="PF10825">
    <property type="entry name" value="DUF2752"/>
    <property type="match status" value="1"/>
</dbReference>
<sequence>MIETVKFLTSMFRQGFPCLFQMITGYYCPGCGGTRATVFLLHGDILKSVQYHPLVLYMALVVVLELGSFGLSKALKRPKLFVERYAMFTYIGIGIVVVNWIFKNYMLMRGIDLLP</sequence>
<proteinExistence type="predicted"/>
<organism evidence="2 3">
    <name type="scientific">Hungatella hathewayi WAL-18680</name>
    <dbReference type="NCBI Taxonomy" id="742737"/>
    <lineage>
        <taxon>Bacteria</taxon>
        <taxon>Bacillati</taxon>
        <taxon>Bacillota</taxon>
        <taxon>Clostridia</taxon>
        <taxon>Lachnospirales</taxon>
        <taxon>Lachnospiraceae</taxon>
        <taxon>Hungatella</taxon>
    </lineage>
</organism>
<name>G5IL22_9FIRM</name>
<dbReference type="OrthoDB" id="9815897at2"/>
<dbReference type="InterPro" id="IPR021215">
    <property type="entry name" value="DUF2752"/>
</dbReference>
<evidence type="ECO:0000256" key="1">
    <source>
        <dbReference type="SAM" id="Phobius"/>
    </source>
</evidence>
<keyword evidence="1" id="KW-0812">Transmembrane</keyword>
<keyword evidence="1" id="KW-0472">Membrane</keyword>
<dbReference type="AlphaFoldDB" id="G5IL22"/>
<gene>
    <name evidence="2" type="ORF">HMPREF9473_04200</name>
</gene>
<dbReference type="Proteomes" id="UP000005384">
    <property type="component" value="Unassembled WGS sequence"/>
</dbReference>
<evidence type="ECO:0000313" key="3">
    <source>
        <dbReference type="Proteomes" id="UP000005384"/>
    </source>
</evidence>
<dbReference type="EMBL" id="ADLN01000118">
    <property type="protein sequence ID" value="EHI57710.1"/>
    <property type="molecule type" value="Genomic_DNA"/>
</dbReference>
<protein>
    <recommendedName>
        <fullName evidence="4">DUF2752 domain-containing protein</fullName>
    </recommendedName>
</protein>
<comment type="caution">
    <text evidence="2">The sequence shown here is derived from an EMBL/GenBank/DDBJ whole genome shotgun (WGS) entry which is preliminary data.</text>
</comment>
<accession>G5IL22</accession>